<name>A0A098M3H2_9BACL</name>
<dbReference type="eggNOG" id="ENOG502ZA6T">
    <property type="taxonomic scope" value="Bacteria"/>
</dbReference>
<evidence type="ECO:0000256" key="1">
    <source>
        <dbReference type="SAM" id="Phobius"/>
    </source>
</evidence>
<dbReference type="EMBL" id="JQCR01000003">
    <property type="protein sequence ID" value="KGE16558.1"/>
    <property type="molecule type" value="Genomic_DNA"/>
</dbReference>
<keyword evidence="1" id="KW-0812">Transmembrane</keyword>
<evidence type="ECO:0000313" key="2">
    <source>
        <dbReference type="EMBL" id="KGE16558.1"/>
    </source>
</evidence>
<protein>
    <submittedName>
        <fullName evidence="2">Uncharacterized protein</fullName>
    </submittedName>
</protein>
<accession>A0A098M3H2</accession>
<proteinExistence type="predicted"/>
<evidence type="ECO:0000313" key="3">
    <source>
        <dbReference type="Proteomes" id="UP000029734"/>
    </source>
</evidence>
<keyword evidence="1" id="KW-0472">Membrane</keyword>
<gene>
    <name evidence="2" type="ORF">PWYN_17730</name>
</gene>
<keyword evidence="1" id="KW-1133">Transmembrane helix</keyword>
<dbReference type="InterPro" id="IPR046674">
    <property type="entry name" value="DUF6544"/>
</dbReference>
<keyword evidence="3" id="KW-1185">Reference proteome</keyword>
<dbReference type="Proteomes" id="UP000029734">
    <property type="component" value="Unassembled WGS sequence"/>
</dbReference>
<dbReference type="Pfam" id="PF20181">
    <property type="entry name" value="DUF6544"/>
    <property type="match status" value="1"/>
</dbReference>
<dbReference type="AlphaFoldDB" id="A0A098M3H2"/>
<dbReference type="RefSeq" id="WP_036654543.1">
    <property type="nucleotide sequence ID" value="NZ_JQCR01000003.1"/>
</dbReference>
<feature type="transmembrane region" description="Helical" evidence="1">
    <location>
        <begin position="6"/>
        <end position="28"/>
    </location>
</feature>
<sequence length="281" mass="32303">MFLLYTLIVLVILVAVIVGVVGVAVLMFNNSVRKQVNQLIHNISNIKTEIIRKEDLAGLPLPVQKWLIGTHIIGKEKIINVRLEQIGKMRTKEDGHWMPVQAVQYFRVDEPGFVWKAYVKMAPLLHMSGLDNYQEGKGKMNIKLLSLFSVVKAKGPEMDFSTMVRYLAEMPWFPTAALHSYIQWEVIDEHSSRATMSYQGVSASGVFSFNEKSDLISFNTKRYKEINGKYVLSDWGGINTEFKEFNGIRIPSKSEVIWKEKSGDFNWFQLEIKGIEYNQRF</sequence>
<organism evidence="2 3">
    <name type="scientific">Paenibacillus wynnii</name>
    <dbReference type="NCBI Taxonomy" id="268407"/>
    <lineage>
        <taxon>Bacteria</taxon>
        <taxon>Bacillati</taxon>
        <taxon>Bacillota</taxon>
        <taxon>Bacilli</taxon>
        <taxon>Bacillales</taxon>
        <taxon>Paenibacillaceae</taxon>
        <taxon>Paenibacillus</taxon>
    </lineage>
</organism>
<comment type="caution">
    <text evidence="2">The sequence shown here is derived from an EMBL/GenBank/DDBJ whole genome shotgun (WGS) entry which is preliminary data.</text>
</comment>
<reference evidence="2 3" key="2">
    <citation type="submission" date="2014-10" db="EMBL/GenBank/DDBJ databases">
        <title>Comparative genomics of the Paenibacillus odorifer group.</title>
        <authorList>
            <person name="Tsai Y.-C."/>
            <person name="Martin N."/>
            <person name="Korlach J."/>
            <person name="Wiedmann M."/>
        </authorList>
    </citation>
    <scope>NUCLEOTIDE SEQUENCE [LARGE SCALE GENOMIC DNA]</scope>
    <source>
        <strain evidence="2 3">DSM 18334</strain>
    </source>
</reference>
<reference evidence="2 3" key="1">
    <citation type="submission" date="2014-08" db="EMBL/GenBank/DDBJ databases">
        <authorList>
            <person name="den Bakker H.C."/>
        </authorList>
    </citation>
    <scope>NUCLEOTIDE SEQUENCE [LARGE SCALE GENOMIC DNA]</scope>
    <source>
        <strain evidence="2 3">DSM 18334</strain>
    </source>
</reference>